<comment type="caution">
    <text evidence="1">The sequence shown here is derived from an EMBL/GenBank/DDBJ whole genome shotgun (WGS) entry which is preliminary data.</text>
</comment>
<sequence length="67" mass="7676">MSIDRDRRYLGPQTWIWLGICRIMSQVQEDNNSWMSQMTVNTGEVEDDELNPSNAVCNPSIKISTSI</sequence>
<reference evidence="1" key="2">
    <citation type="journal article" date="2023" name="IMA Fungus">
        <title>Comparative genomic study of the Penicillium genus elucidates a diverse pangenome and 15 lateral gene transfer events.</title>
        <authorList>
            <person name="Petersen C."/>
            <person name="Sorensen T."/>
            <person name="Nielsen M.R."/>
            <person name="Sondergaard T.E."/>
            <person name="Sorensen J.L."/>
            <person name="Fitzpatrick D.A."/>
            <person name="Frisvad J.C."/>
            <person name="Nielsen K.L."/>
        </authorList>
    </citation>
    <scope>NUCLEOTIDE SEQUENCE</scope>
    <source>
        <strain evidence="1">IBT 29677</strain>
    </source>
</reference>
<gene>
    <name evidence="1" type="ORF">N7509_005656</name>
</gene>
<organism evidence="1 2">
    <name type="scientific">Penicillium cosmopolitanum</name>
    <dbReference type="NCBI Taxonomy" id="1131564"/>
    <lineage>
        <taxon>Eukaryota</taxon>
        <taxon>Fungi</taxon>
        <taxon>Dikarya</taxon>
        <taxon>Ascomycota</taxon>
        <taxon>Pezizomycotina</taxon>
        <taxon>Eurotiomycetes</taxon>
        <taxon>Eurotiomycetidae</taxon>
        <taxon>Eurotiales</taxon>
        <taxon>Aspergillaceae</taxon>
        <taxon>Penicillium</taxon>
    </lineage>
</organism>
<evidence type="ECO:0000313" key="2">
    <source>
        <dbReference type="Proteomes" id="UP001147747"/>
    </source>
</evidence>
<dbReference type="EMBL" id="JAPZBU010000006">
    <property type="protein sequence ID" value="KAJ5397543.1"/>
    <property type="molecule type" value="Genomic_DNA"/>
</dbReference>
<keyword evidence="2" id="KW-1185">Reference proteome</keyword>
<protein>
    <submittedName>
        <fullName evidence="1">Uncharacterized protein</fullName>
    </submittedName>
</protein>
<proteinExistence type="predicted"/>
<reference evidence="1" key="1">
    <citation type="submission" date="2022-12" db="EMBL/GenBank/DDBJ databases">
        <authorList>
            <person name="Petersen C."/>
        </authorList>
    </citation>
    <scope>NUCLEOTIDE SEQUENCE</scope>
    <source>
        <strain evidence="1">IBT 29677</strain>
    </source>
</reference>
<accession>A0A9W9W2Z1</accession>
<dbReference type="AlphaFoldDB" id="A0A9W9W2Z1"/>
<dbReference type="GeneID" id="81369273"/>
<dbReference type="RefSeq" id="XP_056489595.1">
    <property type="nucleotide sequence ID" value="XM_056630293.1"/>
</dbReference>
<name>A0A9W9W2Z1_9EURO</name>
<dbReference type="Proteomes" id="UP001147747">
    <property type="component" value="Unassembled WGS sequence"/>
</dbReference>
<evidence type="ECO:0000313" key="1">
    <source>
        <dbReference type="EMBL" id="KAJ5397543.1"/>
    </source>
</evidence>